<dbReference type="Pfam" id="PF14497">
    <property type="entry name" value="GST_C_3"/>
    <property type="match status" value="1"/>
</dbReference>
<dbReference type="Pfam" id="PF13417">
    <property type="entry name" value="GST_N_3"/>
    <property type="match status" value="1"/>
</dbReference>
<dbReference type="EC" id="2.5.1.18" evidence="1"/>
<dbReference type="SUPFAM" id="SSF47616">
    <property type="entry name" value="GST C-terminal domain-like"/>
    <property type="match status" value="1"/>
</dbReference>
<feature type="domain" description="GST N-terminal" evidence="3">
    <location>
        <begin position="17"/>
        <end position="98"/>
    </location>
</feature>
<dbReference type="InterPro" id="IPR010987">
    <property type="entry name" value="Glutathione-S-Trfase_C-like"/>
</dbReference>
<dbReference type="InterPro" id="IPR036249">
    <property type="entry name" value="Thioredoxin-like_sf"/>
</dbReference>
<dbReference type="CDD" id="cd00299">
    <property type="entry name" value="GST_C_family"/>
    <property type="match status" value="1"/>
</dbReference>
<dbReference type="InterPro" id="IPR040079">
    <property type="entry name" value="Glutathione_S-Trfase"/>
</dbReference>
<keyword evidence="2 5" id="KW-0808">Transferase</keyword>
<dbReference type="PROSITE" id="PS50405">
    <property type="entry name" value="GST_CTER"/>
    <property type="match status" value="1"/>
</dbReference>
<dbReference type="GO" id="GO:0004364">
    <property type="term" value="F:glutathione transferase activity"/>
    <property type="evidence" value="ECO:0007669"/>
    <property type="project" value="UniProtKB-EC"/>
</dbReference>
<evidence type="ECO:0000256" key="2">
    <source>
        <dbReference type="ARBA" id="ARBA00022679"/>
    </source>
</evidence>
<dbReference type="Proteomes" id="UP001238496">
    <property type="component" value="Unassembled WGS sequence"/>
</dbReference>
<dbReference type="InterPro" id="IPR036282">
    <property type="entry name" value="Glutathione-S-Trfase_C_sf"/>
</dbReference>
<dbReference type="Gene3D" id="3.40.30.10">
    <property type="entry name" value="Glutaredoxin"/>
    <property type="match status" value="1"/>
</dbReference>
<dbReference type="SFLD" id="SFLDG00358">
    <property type="entry name" value="Main_(cytGST)"/>
    <property type="match status" value="1"/>
</dbReference>
<accession>A0ABU0G6E1</accession>
<evidence type="ECO:0000256" key="1">
    <source>
        <dbReference type="ARBA" id="ARBA00012452"/>
    </source>
</evidence>
<dbReference type="PANTHER" id="PTHR43900">
    <property type="entry name" value="GLUTATHIONE S-TRANSFERASE RHO"/>
    <property type="match status" value="1"/>
</dbReference>
<dbReference type="EMBL" id="JAUSUW010000005">
    <property type="protein sequence ID" value="MDQ0420896.1"/>
    <property type="molecule type" value="Genomic_DNA"/>
</dbReference>
<evidence type="ECO:0000313" key="5">
    <source>
        <dbReference type="EMBL" id="MDQ0420896.1"/>
    </source>
</evidence>
<sequence>MEDGPGSTLSTGQLPMALPLLYGANYSVYVRIARIVFAEKEVAYEQEQVDIFSDSESNSRYRMIHPFGKIPALDHDGFLLFETSAITRYIDEGFSGPCLQPTDAKRRARMNQIIGIADNYLYQELVWGIYVEGVEKPARGEARDHGRFSKALSLAPRYLEVMDAFAAQAPWMAGADISLADLHLVPIFAYFLKAEQGQQILQQRPALSAWWDRVSSRPSVKSTDQVS</sequence>
<evidence type="ECO:0000259" key="4">
    <source>
        <dbReference type="PROSITE" id="PS50405"/>
    </source>
</evidence>
<protein>
    <recommendedName>
        <fullName evidence="1">glutathione transferase</fullName>
        <ecNumber evidence="1">2.5.1.18</ecNumber>
    </recommendedName>
</protein>
<dbReference type="PANTHER" id="PTHR43900:SF3">
    <property type="entry name" value="GLUTATHIONE S-TRANSFERASE RHO"/>
    <property type="match status" value="1"/>
</dbReference>
<feature type="domain" description="GST C-terminal" evidence="4">
    <location>
        <begin position="103"/>
        <end position="227"/>
    </location>
</feature>
<dbReference type="PROSITE" id="PS50404">
    <property type="entry name" value="GST_NTER"/>
    <property type="match status" value="1"/>
</dbReference>
<evidence type="ECO:0000259" key="3">
    <source>
        <dbReference type="PROSITE" id="PS50404"/>
    </source>
</evidence>
<dbReference type="InterPro" id="IPR004046">
    <property type="entry name" value="GST_C"/>
</dbReference>
<proteinExistence type="predicted"/>
<gene>
    <name evidence="5" type="ORF">J2045_001923</name>
</gene>
<dbReference type="RefSeq" id="WP_307372045.1">
    <property type="nucleotide sequence ID" value="NZ_JAUSUW010000005.1"/>
</dbReference>
<organism evidence="5 6">
    <name type="scientific">Peteryoungia aggregata LMG 23059</name>
    <dbReference type="NCBI Taxonomy" id="1368425"/>
    <lineage>
        <taxon>Bacteria</taxon>
        <taxon>Pseudomonadati</taxon>
        <taxon>Pseudomonadota</taxon>
        <taxon>Alphaproteobacteria</taxon>
        <taxon>Hyphomicrobiales</taxon>
        <taxon>Rhizobiaceae</taxon>
        <taxon>Peteryoungia</taxon>
    </lineage>
</organism>
<dbReference type="SUPFAM" id="SSF52833">
    <property type="entry name" value="Thioredoxin-like"/>
    <property type="match status" value="1"/>
</dbReference>
<dbReference type="Gene3D" id="1.20.1050.10">
    <property type="match status" value="1"/>
</dbReference>
<dbReference type="SFLD" id="SFLDS00019">
    <property type="entry name" value="Glutathione_Transferase_(cytos"/>
    <property type="match status" value="1"/>
</dbReference>
<comment type="caution">
    <text evidence="5">The sequence shown here is derived from an EMBL/GenBank/DDBJ whole genome shotgun (WGS) entry which is preliminary data.</text>
</comment>
<reference evidence="5 6" key="1">
    <citation type="submission" date="2023-07" db="EMBL/GenBank/DDBJ databases">
        <title>Genomic Encyclopedia of Type Strains, Phase IV (KMG-IV): sequencing the most valuable type-strain genomes for metagenomic binning, comparative biology and taxonomic classification.</title>
        <authorList>
            <person name="Goeker M."/>
        </authorList>
    </citation>
    <scope>NUCLEOTIDE SEQUENCE [LARGE SCALE GENOMIC DNA]</scope>
    <source>
        <strain evidence="5 6">DSM 1111</strain>
    </source>
</reference>
<dbReference type="InterPro" id="IPR004045">
    <property type="entry name" value="Glutathione_S-Trfase_N"/>
</dbReference>
<keyword evidence="6" id="KW-1185">Reference proteome</keyword>
<evidence type="ECO:0000313" key="6">
    <source>
        <dbReference type="Proteomes" id="UP001238496"/>
    </source>
</evidence>
<name>A0ABU0G6E1_9HYPH</name>